<gene>
    <name evidence="2" type="ORF">UFOVP1610_19</name>
</gene>
<protein>
    <submittedName>
        <fullName evidence="2">GroES chaperonin family</fullName>
    </submittedName>
</protein>
<dbReference type="InterPro" id="IPR037124">
    <property type="entry name" value="Chaperonin_GroES_sf"/>
</dbReference>
<dbReference type="Gene3D" id="2.30.33.40">
    <property type="entry name" value="GroES chaperonin"/>
    <property type="match status" value="1"/>
</dbReference>
<dbReference type="SUPFAM" id="SSF50129">
    <property type="entry name" value="GroES-like"/>
    <property type="match status" value="1"/>
</dbReference>
<proteinExistence type="predicted"/>
<dbReference type="SMART" id="SM00883">
    <property type="entry name" value="Cpn10"/>
    <property type="match status" value="1"/>
</dbReference>
<dbReference type="InterPro" id="IPR011032">
    <property type="entry name" value="GroES-like_sf"/>
</dbReference>
<reference evidence="2" key="1">
    <citation type="submission" date="2020-05" db="EMBL/GenBank/DDBJ databases">
        <authorList>
            <person name="Chiriac C."/>
            <person name="Salcher M."/>
            <person name="Ghai R."/>
            <person name="Kavagutti S V."/>
        </authorList>
    </citation>
    <scope>NUCLEOTIDE SEQUENCE</scope>
</reference>
<sequence>MIPKALQNCLIMERDVETHALFVLPPGEKLGTGVVLSAGPDCKDVKVGDRVYFDVGQEFTHGGKEYVLMREPHVLGVFNG</sequence>
<organism evidence="2">
    <name type="scientific">uncultured Caudovirales phage</name>
    <dbReference type="NCBI Taxonomy" id="2100421"/>
    <lineage>
        <taxon>Viruses</taxon>
        <taxon>Duplodnaviria</taxon>
        <taxon>Heunggongvirae</taxon>
        <taxon>Uroviricota</taxon>
        <taxon>Caudoviricetes</taxon>
        <taxon>Peduoviridae</taxon>
        <taxon>Maltschvirus</taxon>
        <taxon>Maltschvirus maltsch</taxon>
    </lineage>
</organism>
<dbReference type="InterPro" id="IPR020818">
    <property type="entry name" value="Chaperonin_GroES"/>
</dbReference>
<evidence type="ECO:0000313" key="2">
    <source>
        <dbReference type="EMBL" id="CAB4218258.1"/>
    </source>
</evidence>
<keyword evidence="1" id="KW-0143">Chaperone</keyword>
<dbReference type="GO" id="GO:0044183">
    <property type="term" value="F:protein folding chaperone"/>
    <property type="evidence" value="ECO:0007669"/>
    <property type="project" value="InterPro"/>
</dbReference>
<evidence type="ECO:0000256" key="1">
    <source>
        <dbReference type="ARBA" id="ARBA00023186"/>
    </source>
</evidence>
<dbReference type="CDD" id="cd00320">
    <property type="entry name" value="cpn10"/>
    <property type="match status" value="1"/>
</dbReference>
<dbReference type="GO" id="GO:0005524">
    <property type="term" value="F:ATP binding"/>
    <property type="evidence" value="ECO:0007669"/>
    <property type="project" value="InterPro"/>
</dbReference>
<dbReference type="EMBL" id="LR797471">
    <property type="protein sequence ID" value="CAB4218258.1"/>
    <property type="molecule type" value="Genomic_DNA"/>
</dbReference>
<accession>A0A6J5SRY1</accession>
<name>A0A6J5SRY1_9CAUD</name>
<dbReference type="Pfam" id="PF00166">
    <property type="entry name" value="Cpn10"/>
    <property type="match status" value="1"/>
</dbReference>